<sequence>MKKVFCIMIVAMLAIAWTFAKDEQKTKSPSQQGYYCPHCDVQLRQMLVKVGERTCRACKGKGWYGYGRTKEDARRNGSLSDPCNYCGGRGVDDIKDYRWVCPRCQGRFNVR</sequence>
<name>A0ABX2B403_9BACT</name>
<evidence type="ECO:0000256" key="1">
    <source>
        <dbReference type="SAM" id="SignalP"/>
    </source>
</evidence>
<organism evidence="2 3">
    <name type="scientific">Xylanibacter caecicola</name>
    <dbReference type="NCBI Taxonomy" id="2736294"/>
    <lineage>
        <taxon>Bacteria</taxon>
        <taxon>Pseudomonadati</taxon>
        <taxon>Bacteroidota</taxon>
        <taxon>Bacteroidia</taxon>
        <taxon>Bacteroidales</taxon>
        <taxon>Prevotellaceae</taxon>
        <taxon>Xylanibacter</taxon>
    </lineage>
</organism>
<evidence type="ECO:0008006" key="4">
    <source>
        <dbReference type="Google" id="ProtNLM"/>
    </source>
</evidence>
<feature type="signal peptide" evidence="1">
    <location>
        <begin position="1"/>
        <end position="20"/>
    </location>
</feature>
<evidence type="ECO:0000313" key="2">
    <source>
        <dbReference type="EMBL" id="NPE24680.1"/>
    </source>
</evidence>
<evidence type="ECO:0000313" key="3">
    <source>
        <dbReference type="Proteomes" id="UP000820977"/>
    </source>
</evidence>
<dbReference type="RefSeq" id="WP_172344175.1">
    <property type="nucleotide sequence ID" value="NZ_CASTNK010000030.1"/>
</dbReference>
<comment type="caution">
    <text evidence="2">The sequence shown here is derived from an EMBL/GenBank/DDBJ whole genome shotgun (WGS) entry which is preliminary data.</text>
</comment>
<protein>
    <recommendedName>
        <fullName evidence="4">CR-type domain-containing protein</fullName>
    </recommendedName>
</protein>
<keyword evidence="1" id="KW-0732">Signal</keyword>
<dbReference type="EMBL" id="JABKKJ010000004">
    <property type="protein sequence ID" value="NPE24680.1"/>
    <property type="molecule type" value="Genomic_DNA"/>
</dbReference>
<proteinExistence type="predicted"/>
<gene>
    <name evidence="2" type="ORF">HPS54_03965</name>
</gene>
<keyword evidence="3" id="KW-1185">Reference proteome</keyword>
<feature type="chain" id="PRO_5047308449" description="CR-type domain-containing protein" evidence="1">
    <location>
        <begin position="21"/>
        <end position="111"/>
    </location>
</feature>
<accession>A0ABX2B403</accession>
<reference evidence="2 3" key="1">
    <citation type="submission" date="2020-05" db="EMBL/GenBank/DDBJ databases">
        <title>Distinct polysaccharide utilization as determinants for interspecies competition between intestinal Prevotella spp.</title>
        <authorList>
            <person name="Galvez E.J.C."/>
            <person name="Iljazovic A."/>
            <person name="Strowig T."/>
        </authorList>
    </citation>
    <scope>NUCLEOTIDE SEQUENCE [LARGE SCALE GENOMIC DNA]</scope>
    <source>
        <strain evidence="2 3">PCHR</strain>
    </source>
</reference>
<dbReference type="Proteomes" id="UP000820977">
    <property type="component" value="Unassembled WGS sequence"/>
</dbReference>
<dbReference type="Gene3D" id="2.10.230.10">
    <property type="entry name" value="Heat shock protein DnaJ, cysteine-rich domain"/>
    <property type="match status" value="1"/>
</dbReference>